<keyword evidence="2" id="KW-0472">Membrane</keyword>
<reference evidence="3 4" key="1">
    <citation type="submission" date="2020-08" db="EMBL/GenBank/DDBJ databases">
        <authorList>
            <person name="Newling K."/>
            <person name="Davey J."/>
            <person name="Forrester S."/>
        </authorList>
    </citation>
    <scope>NUCLEOTIDE SEQUENCE [LARGE SCALE GENOMIC DNA]</scope>
    <source>
        <strain evidence="4">Crithidia deanei Carvalho (ATCC PRA-265)</strain>
    </source>
</reference>
<proteinExistence type="predicted"/>
<name>A0A7G2CES8_9TRYP</name>
<feature type="compositionally biased region" description="Polar residues" evidence="1">
    <location>
        <begin position="1003"/>
        <end position="1013"/>
    </location>
</feature>
<dbReference type="AlphaFoldDB" id="A0A7G2CES8"/>
<dbReference type="Proteomes" id="UP000515908">
    <property type="component" value="Chromosome 09"/>
</dbReference>
<evidence type="ECO:0000256" key="2">
    <source>
        <dbReference type="SAM" id="Phobius"/>
    </source>
</evidence>
<evidence type="ECO:0000313" key="4">
    <source>
        <dbReference type="Proteomes" id="UP000515908"/>
    </source>
</evidence>
<dbReference type="OrthoDB" id="271480at2759"/>
<sequence>MPLLVNGVSNTLLAEGKVKVFFSNSDNCKKTVKEGVLLVHNTFSTSSHNAFVAIPDDLADSSKTYVCVSFNSVTSAVTAGGAAVLVSGEGGTPARSVLTVLYGMKGKIDLADYIRGTQSGRDSILETLNDEETSHFIQFVPFSFSVSSNEDDKSEACLRSEEEATLPTDGSILVIKYPLKISRNTGILCLGKKYINIDYEVVSGTDFIHSVDGVTEFSKLPFILSNAPARDVSTIELGANNYGDIGVFYAPDGSDCGDDQALVPLLSHDRSYYAYLPEKEGTYLICAGLTGKRTNVFVSTESVIVVESFERAAEQWKTSIGVGSGEWRTCGSSSLCGSNLQQNYVQVCSPISTNVMQPWPIRLQDVFNYMGSFNVRISFSDVPIPTGLYLNAFFIPVEYGAAHCRLYDKLKMSSDELFSSSAVATLGQTIVYFQDSFDLGSMVIGLTPLDKPCAAKNIVFKSYVNPNGRNSLSSFDASPLVLKMEEKFYALCYLTDSKWTRAGFTIVQTASSPAVPPSRIEAIGAVTSVSEESAIYLWRTQTFAEWNVVGIFYPEESIELALVWDDPTCAAKAAYTTAVRYVSLTGGKLSVDVTAVSEAPKASSVLYSCYRIGDSVLKPLRIDRLKSLTVILQPLSVSSLNYLPRISASYNTKENITVQITDIDNPPVQQVALFKESEKDSSDKSCSTDSSKYVTTLPVTKDSFGHRSFTVPSDVVNRVGVKDTTVYLRLCASAAAEGVLAPVSAYIVLNGWEVDLSVSPVALVFYFTPLNGTTNIAESDGVSSALLSYAKSVGVSNTDDILVTMKATNRYLFYLEPSKDLNSAKSLEETGKLYKALSEGTNLPLYANNQDNNVFVATSVEGVYARDQTAHLSFPFISLSTMDGPTTPTVDVGTSIALFCIIVAPVAIGFVAFSVQRSIPALKRKKLTAKPEETFVESGESPPPRKPYTGTENEEADEEAGGGERDRNVAVPLAVEPNMEDTNANPLYDSDENEHKDLGCSPPVTNSTFVMKT</sequence>
<gene>
    <name evidence="3" type="ORF">ADEAN_000499500</name>
</gene>
<evidence type="ECO:0000313" key="3">
    <source>
        <dbReference type="EMBL" id="CAD2217517.1"/>
    </source>
</evidence>
<accession>A0A7G2CES8</accession>
<feature type="transmembrane region" description="Helical" evidence="2">
    <location>
        <begin position="896"/>
        <end position="915"/>
    </location>
</feature>
<organism evidence="3 4">
    <name type="scientific">Angomonas deanei</name>
    <dbReference type="NCBI Taxonomy" id="59799"/>
    <lineage>
        <taxon>Eukaryota</taxon>
        <taxon>Discoba</taxon>
        <taxon>Euglenozoa</taxon>
        <taxon>Kinetoplastea</taxon>
        <taxon>Metakinetoplastina</taxon>
        <taxon>Trypanosomatida</taxon>
        <taxon>Trypanosomatidae</taxon>
        <taxon>Strigomonadinae</taxon>
        <taxon>Angomonas</taxon>
    </lineage>
</organism>
<protein>
    <submittedName>
        <fullName evidence="3">Uncharacterized protein</fullName>
    </submittedName>
</protein>
<evidence type="ECO:0000256" key="1">
    <source>
        <dbReference type="SAM" id="MobiDB-lite"/>
    </source>
</evidence>
<dbReference type="EMBL" id="LR877153">
    <property type="protein sequence ID" value="CAD2217517.1"/>
    <property type="molecule type" value="Genomic_DNA"/>
</dbReference>
<keyword evidence="4" id="KW-1185">Reference proteome</keyword>
<feature type="region of interest" description="Disordered" evidence="1">
    <location>
        <begin position="929"/>
        <end position="1013"/>
    </location>
</feature>
<dbReference type="VEuPathDB" id="TriTrypDB:ADEAN_000499500"/>
<feature type="compositionally biased region" description="Acidic residues" evidence="1">
    <location>
        <begin position="952"/>
        <end position="961"/>
    </location>
</feature>
<keyword evidence="2" id="KW-1133">Transmembrane helix</keyword>
<keyword evidence="2" id="KW-0812">Transmembrane</keyword>